<reference evidence="1 2" key="1">
    <citation type="submission" date="2019-04" db="EMBL/GenBank/DDBJ databases">
        <title>Draft genome sequences for three unisolated Alnus-infective Frankia Sp+ strains, AgTrS, AiOr and AvVan, the first sequenced Frankia strains able to sporulate in-planta.</title>
        <authorList>
            <person name="Bethencourt L."/>
            <person name="Vautrin F."/>
            <person name="Taib N."/>
            <person name="Dubost A."/>
            <person name="Castro-Garcia L."/>
            <person name="Imbaud O."/>
            <person name="Abrouk D."/>
            <person name="Fournier P."/>
            <person name="Briolay J."/>
            <person name="Nguyen A."/>
            <person name="Normand P."/>
            <person name="Fernandez M.P."/>
            <person name="Brochier-Armanet C."/>
            <person name="Herrera-Belaroussi A."/>
        </authorList>
    </citation>
    <scope>NUCLEOTIDE SEQUENCE [LARGE SCALE GENOMIC DNA]</scope>
    <source>
        <strain evidence="1 2">AvVan</strain>
    </source>
</reference>
<evidence type="ECO:0000313" key="1">
    <source>
        <dbReference type="EMBL" id="THJ73885.1"/>
    </source>
</evidence>
<gene>
    <name evidence="1" type="ORF">E7Y31_14075</name>
</gene>
<accession>A0A4S5ENH6</accession>
<sequence>MTGLGQVRAAVGELLARPPRIVDSAERADRVVWEQIAGDCTALGELDAELAGQHGAVGLASALWMAAAQLDTPEHDELRRVTVGDPYAAAMALLAQGPRIRQMLTDLDTAAGRRDGRRAHREHARAVERLRQAVDAAEQD</sequence>
<protein>
    <submittedName>
        <fullName evidence="1">Uncharacterized protein</fullName>
    </submittedName>
</protein>
<dbReference type="AlphaFoldDB" id="A0A4S5ENH6"/>
<evidence type="ECO:0000313" key="2">
    <source>
        <dbReference type="Proteomes" id="UP000305282"/>
    </source>
</evidence>
<name>A0A4S5ENH6_9ACTN</name>
<keyword evidence="2" id="KW-1185">Reference proteome</keyword>
<dbReference type="Proteomes" id="UP000305282">
    <property type="component" value="Unassembled WGS sequence"/>
</dbReference>
<comment type="caution">
    <text evidence="1">The sequence shown here is derived from an EMBL/GenBank/DDBJ whole genome shotgun (WGS) entry which is preliminary data.</text>
</comment>
<organism evidence="1 2">
    <name type="scientific">Candidatus Frankia alpina</name>
    <dbReference type="NCBI Taxonomy" id="2699483"/>
    <lineage>
        <taxon>Bacteria</taxon>
        <taxon>Bacillati</taxon>
        <taxon>Actinomycetota</taxon>
        <taxon>Actinomycetes</taxon>
        <taxon>Frankiales</taxon>
        <taxon>Frankiaceae</taxon>
        <taxon>Frankia</taxon>
    </lineage>
</organism>
<proteinExistence type="predicted"/>
<dbReference type="EMBL" id="SSXH01000343">
    <property type="protein sequence ID" value="THJ73885.1"/>
    <property type="molecule type" value="Genomic_DNA"/>
</dbReference>
<feature type="non-terminal residue" evidence="1">
    <location>
        <position position="140"/>
    </location>
</feature>